<keyword evidence="2 4" id="KW-0521">NADP</keyword>
<keyword evidence="4" id="KW-0028">Amino-acid biosynthesis</keyword>
<dbReference type="Proteomes" id="UP000007460">
    <property type="component" value="Chromosome"/>
</dbReference>
<comment type="similarity">
    <text evidence="1 4">Belongs to the pyrroline-5-carboxylate reductase family.</text>
</comment>
<dbReference type="EMBL" id="CP001751">
    <property type="protein sequence ID" value="ADE40443.1"/>
    <property type="molecule type" value="Genomic_DNA"/>
</dbReference>
<dbReference type="NCBIfam" id="TIGR00112">
    <property type="entry name" value="proC"/>
    <property type="match status" value="1"/>
</dbReference>
<keyword evidence="8" id="KW-1185">Reference proteome</keyword>
<dbReference type="SUPFAM" id="SSF48179">
    <property type="entry name" value="6-phosphogluconate dehydrogenase C-terminal domain-like"/>
    <property type="match status" value="1"/>
</dbReference>
<dbReference type="STRING" id="488538.SAR116_2200"/>
<dbReference type="GO" id="GO:0004735">
    <property type="term" value="F:pyrroline-5-carboxylate reductase activity"/>
    <property type="evidence" value="ECO:0007669"/>
    <property type="project" value="UniProtKB-UniRule"/>
</dbReference>
<comment type="catalytic activity">
    <reaction evidence="4">
        <text>L-proline + NADP(+) = (S)-1-pyrroline-5-carboxylate + NADPH + 2 H(+)</text>
        <dbReference type="Rhea" id="RHEA:14109"/>
        <dbReference type="ChEBI" id="CHEBI:15378"/>
        <dbReference type="ChEBI" id="CHEBI:17388"/>
        <dbReference type="ChEBI" id="CHEBI:57783"/>
        <dbReference type="ChEBI" id="CHEBI:58349"/>
        <dbReference type="ChEBI" id="CHEBI:60039"/>
        <dbReference type="EC" id="1.5.1.2"/>
    </reaction>
</comment>
<evidence type="ECO:0000313" key="7">
    <source>
        <dbReference type="EMBL" id="ADE40443.1"/>
    </source>
</evidence>
<dbReference type="FunFam" id="1.10.3730.10:FF:000001">
    <property type="entry name" value="Pyrroline-5-carboxylate reductase"/>
    <property type="match status" value="1"/>
</dbReference>
<dbReference type="HOGENOM" id="CLU_042344_0_2_5"/>
<dbReference type="eggNOG" id="COG0345">
    <property type="taxonomic scope" value="Bacteria"/>
</dbReference>
<dbReference type="Pfam" id="PF14748">
    <property type="entry name" value="P5CR_dimer"/>
    <property type="match status" value="1"/>
</dbReference>
<dbReference type="HAMAP" id="MF_01925">
    <property type="entry name" value="P5C_reductase"/>
    <property type="match status" value="1"/>
</dbReference>
<dbReference type="UniPathway" id="UPA00098">
    <property type="reaction ID" value="UER00361"/>
</dbReference>
<dbReference type="InterPro" id="IPR008927">
    <property type="entry name" value="6-PGluconate_DH-like_C_sf"/>
</dbReference>
<dbReference type="InterPro" id="IPR029036">
    <property type="entry name" value="P5CR_dimer"/>
</dbReference>
<dbReference type="PANTHER" id="PTHR11645:SF0">
    <property type="entry name" value="PYRROLINE-5-CARBOXYLATE REDUCTASE 3"/>
    <property type="match status" value="1"/>
</dbReference>
<dbReference type="Gene3D" id="3.40.50.720">
    <property type="entry name" value="NAD(P)-binding Rossmann-like Domain"/>
    <property type="match status" value="1"/>
</dbReference>
<evidence type="ECO:0000256" key="2">
    <source>
        <dbReference type="ARBA" id="ARBA00022857"/>
    </source>
</evidence>
<sequence>MLEGWIADTELDAHFSIIEPFQDHLGWTTKHAHIALFESCAAAESASIPPATIIVLAVKPQMMDAAIGHFAPMIDGDTAFLSIAAGITTAWLASRLDALTGGTAPILRAMPNTPAAIGHGITVLYSGKAADTKRDLAAQLLAAVGQVVMIDDESLMDAVTAVSGSGPAYVFLLAEVMTKAAIEAGLPADLAAELAEATVAGAGALIAASDDDPSILRANVTSKGGTTAAALDVLMADDGMAPLLARAIAAAKARSIALGS</sequence>
<dbReference type="PANTHER" id="PTHR11645">
    <property type="entry name" value="PYRROLINE-5-CARBOXYLATE REDUCTASE"/>
    <property type="match status" value="1"/>
</dbReference>
<dbReference type="GO" id="GO:0005737">
    <property type="term" value="C:cytoplasm"/>
    <property type="evidence" value="ECO:0007669"/>
    <property type="project" value="UniProtKB-SubCell"/>
</dbReference>
<organism evidence="7 8">
    <name type="scientific">Puniceispirillum marinum (strain IMCC1322)</name>
    <dbReference type="NCBI Taxonomy" id="488538"/>
    <lineage>
        <taxon>Bacteria</taxon>
        <taxon>Pseudomonadati</taxon>
        <taxon>Pseudomonadota</taxon>
        <taxon>Alphaproteobacteria</taxon>
        <taxon>Candidatus Puniceispirillales</taxon>
        <taxon>Candidatus Puniceispirillaceae</taxon>
        <taxon>Candidatus Puniceispirillum</taxon>
    </lineage>
</organism>
<feature type="domain" description="Pyrroline-5-carboxylate reductase dimerisation" evidence="6">
    <location>
        <begin position="153"/>
        <end position="256"/>
    </location>
</feature>
<dbReference type="KEGG" id="apb:SAR116_2200"/>
<dbReference type="SUPFAM" id="SSF51735">
    <property type="entry name" value="NAD(P)-binding Rossmann-fold domains"/>
    <property type="match status" value="1"/>
</dbReference>
<dbReference type="GO" id="GO:0055129">
    <property type="term" value="P:L-proline biosynthetic process"/>
    <property type="evidence" value="ECO:0007669"/>
    <property type="project" value="UniProtKB-UniRule"/>
</dbReference>
<dbReference type="InterPro" id="IPR000304">
    <property type="entry name" value="Pyrroline-COOH_reductase"/>
</dbReference>
<gene>
    <name evidence="4" type="primary">proC</name>
    <name evidence="7" type="ordered locus">SAR116_2200</name>
</gene>
<evidence type="ECO:0000256" key="5">
    <source>
        <dbReference type="NCBIfam" id="TIGR00112"/>
    </source>
</evidence>
<comment type="function">
    <text evidence="4">Catalyzes the reduction of 1-pyrroline-5-carboxylate (PCA) to L-proline.</text>
</comment>
<evidence type="ECO:0000256" key="3">
    <source>
        <dbReference type="ARBA" id="ARBA00023002"/>
    </source>
</evidence>
<comment type="subcellular location">
    <subcellularLocation>
        <location evidence="4">Cytoplasm</location>
    </subcellularLocation>
</comment>
<keyword evidence="4" id="KW-0963">Cytoplasm</keyword>
<comment type="catalytic activity">
    <reaction evidence="4">
        <text>L-proline + NAD(+) = (S)-1-pyrroline-5-carboxylate + NADH + 2 H(+)</text>
        <dbReference type="Rhea" id="RHEA:14105"/>
        <dbReference type="ChEBI" id="CHEBI:15378"/>
        <dbReference type="ChEBI" id="CHEBI:17388"/>
        <dbReference type="ChEBI" id="CHEBI:57540"/>
        <dbReference type="ChEBI" id="CHEBI:57945"/>
        <dbReference type="ChEBI" id="CHEBI:60039"/>
        <dbReference type="EC" id="1.5.1.2"/>
    </reaction>
</comment>
<comment type="pathway">
    <text evidence="4">Amino-acid biosynthesis; L-proline biosynthesis; L-proline from L-glutamate 5-semialdehyde: step 1/1.</text>
</comment>
<accession>D5BP09</accession>
<proteinExistence type="inferred from homology"/>
<evidence type="ECO:0000256" key="4">
    <source>
        <dbReference type="HAMAP-Rule" id="MF_01925"/>
    </source>
</evidence>
<protein>
    <recommendedName>
        <fullName evidence="4 5">Pyrroline-5-carboxylate reductase</fullName>
        <shortName evidence="4">P5C reductase</shortName>
        <shortName evidence="4">P5CR</shortName>
        <ecNumber evidence="4 5">1.5.1.2</ecNumber>
    </recommendedName>
    <alternativeName>
        <fullName evidence="4">PCA reductase</fullName>
    </alternativeName>
</protein>
<reference evidence="7 8" key="1">
    <citation type="journal article" date="2010" name="J. Bacteriol.">
        <title>Complete genome sequence of "Candidatus Puniceispirillum marinum" IMCC1322, a representative of the SAR116 clade in the Alphaproteobacteria.</title>
        <authorList>
            <person name="Oh H.M."/>
            <person name="Kwon K.K."/>
            <person name="Kang I."/>
            <person name="Kang S.G."/>
            <person name="Lee J.H."/>
            <person name="Kim S.J."/>
            <person name="Cho J.C."/>
        </authorList>
    </citation>
    <scope>NUCLEOTIDE SEQUENCE [LARGE SCALE GENOMIC DNA]</scope>
    <source>
        <strain evidence="7 8">IMCC1322</strain>
    </source>
</reference>
<keyword evidence="4" id="KW-0641">Proline biosynthesis</keyword>
<dbReference type="InterPro" id="IPR036291">
    <property type="entry name" value="NAD(P)-bd_dom_sf"/>
</dbReference>
<dbReference type="Gene3D" id="1.10.3730.10">
    <property type="entry name" value="ProC C-terminal domain-like"/>
    <property type="match status" value="1"/>
</dbReference>
<evidence type="ECO:0000256" key="1">
    <source>
        <dbReference type="ARBA" id="ARBA00005525"/>
    </source>
</evidence>
<name>D5BP09_PUNMI</name>
<dbReference type="EC" id="1.5.1.2" evidence="4 5"/>
<evidence type="ECO:0000259" key="6">
    <source>
        <dbReference type="Pfam" id="PF14748"/>
    </source>
</evidence>
<keyword evidence="3 4" id="KW-0560">Oxidoreductase</keyword>
<dbReference type="AlphaFoldDB" id="D5BP09"/>
<evidence type="ECO:0000313" key="8">
    <source>
        <dbReference type="Proteomes" id="UP000007460"/>
    </source>
</evidence>